<dbReference type="SUPFAM" id="SSF51679">
    <property type="entry name" value="Bacterial luciferase-like"/>
    <property type="match status" value="1"/>
</dbReference>
<accession>A0ABT1W6U1</accession>
<evidence type="ECO:0000256" key="3">
    <source>
        <dbReference type="ARBA" id="ARBA00023002"/>
    </source>
</evidence>
<dbReference type="InterPro" id="IPR011251">
    <property type="entry name" value="Luciferase-like_dom"/>
</dbReference>
<dbReference type="Pfam" id="PF00296">
    <property type="entry name" value="Bac_luciferase"/>
    <property type="match status" value="1"/>
</dbReference>
<evidence type="ECO:0000256" key="4">
    <source>
        <dbReference type="ARBA" id="ARBA00023033"/>
    </source>
</evidence>
<protein>
    <submittedName>
        <fullName evidence="6">LLM class flavin-dependent oxidoreductase</fullName>
    </submittedName>
</protein>
<gene>
    <name evidence="6" type="ORF">NFI95_06670</name>
</gene>
<evidence type="ECO:0000313" key="6">
    <source>
        <dbReference type="EMBL" id="MCQ8278130.1"/>
    </source>
</evidence>
<keyword evidence="3" id="KW-0560">Oxidoreductase</keyword>
<dbReference type="RefSeq" id="WP_422863589.1">
    <property type="nucleotide sequence ID" value="NZ_JAMSKV010000004.1"/>
</dbReference>
<comment type="caution">
    <text evidence="6">The sequence shown here is derived from an EMBL/GenBank/DDBJ whole genome shotgun (WGS) entry which is preliminary data.</text>
</comment>
<dbReference type="Gene3D" id="3.20.20.30">
    <property type="entry name" value="Luciferase-like domain"/>
    <property type="match status" value="1"/>
</dbReference>
<dbReference type="CDD" id="cd01094">
    <property type="entry name" value="Alkanesulfonate_monoxygenase"/>
    <property type="match status" value="1"/>
</dbReference>
<dbReference type="PANTHER" id="PTHR42847:SF9">
    <property type="entry name" value="BLL6451 PROTEIN"/>
    <property type="match status" value="1"/>
</dbReference>
<name>A0ABT1W6U1_9PROT</name>
<proteinExistence type="predicted"/>
<evidence type="ECO:0000256" key="1">
    <source>
        <dbReference type="ARBA" id="ARBA00022630"/>
    </source>
</evidence>
<evidence type="ECO:0000313" key="7">
    <source>
        <dbReference type="Proteomes" id="UP001524587"/>
    </source>
</evidence>
<dbReference type="InterPro" id="IPR036661">
    <property type="entry name" value="Luciferase-like_sf"/>
</dbReference>
<reference evidence="6 7" key="1">
    <citation type="submission" date="2022-06" db="EMBL/GenBank/DDBJ databases">
        <title>Endosaccharibacter gen. nov., sp. nov., endophytic bacteria isolated from sugarcane.</title>
        <authorList>
            <person name="Pitiwittayakul N."/>
            <person name="Yukphan P."/>
            <person name="Charoenyingcharoen P."/>
            <person name="Tanasupawat S."/>
        </authorList>
    </citation>
    <scope>NUCLEOTIDE SEQUENCE [LARGE SCALE GENOMIC DNA]</scope>
    <source>
        <strain evidence="6 7">KSS8</strain>
    </source>
</reference>
<evidence type="ECO:0000259" key="5">
    <source>
        <dbReference type="Pfam" id="PF00296"/>
    </source>
</evidence>
<keyword evidence="1" id="KW-0285">Flavoprotein</keyword>
<keyword evidence="2" id="KW-0288">FMN</keyword>
<dbReference type="InterPro" id="IPR050172">
    <property type="entry name" value="SsuD_RutA_monooxygenase"/>
</dbReference>
<feature type="domain" description="Luciferase-like" evidence="5">
    <location>
        <begin position="7"/>
        <end position="323"/>
    </location>
</feature>
<dbReference type="PANTHER" id="PTHR42847">
    <property type="entry name" value="ALKANESULFONATE MONOOXYGENASE"/>
    <property type="match status" value="1"/>
</dbReference>
<keyword evidence="7" id="KW-1185">Reference proteome</keyword>
<keyword evidence="4" id="KW-0503">Monooxygenase</keyword>
<sequence length="362" mass="39237">MTIEFIGYVGNHNQSESVAATGAPLDLTHVRAAAAVHENAGFDRVLFAFHSTSPESILVAQHAASVTSRLGLMIAHRPGFNAPTILARQLATLDHISRGRVAVHVITGGSDIELQADGDHTHKAERYARTAEYLDIVRKEWSETAPFDYEGRFYSVRGAHSAIHPFRAEGIPIYFGGSSPEAIAVAGKHADVYALWGETLEQVRETVSRVRAAAAPFGRRPRFSLSLRPIVAETEEAAWARADRILEEARALRAASGQGPAEPPPNEGSRRLLDAAARGSRLDKRLWTGIAALTGARGNSTSLVGTPEQVAEAMLDYHRIGIDTFLIRGFDPLLDAYLYGRDLIPAVRELAARERPDEAAAA</sequence>
<dbReference type="EMBL" id="JAMSKV010000004">
    <property type="protein sequence ID" value="MCQ8278130.1"/>
    <property type="molecule type" value="Genomic_DNA"/>
</dbReference>
<dbReference type="Proteomes" id="UP001524587">
    <property type="component" value="Unassembled WGS sequence"/>
</dbReference>
<evidence type="ECO:0000256" key="2">
    <source>
        <dbReference type="ARBA" id="ARBA00022643"/>
    </source>
</evidence>
<organism evidence="6 7">
    <name type="scientific">Endosaccharibacter trunci</name>
    <dbReference type="NCBI Taxonomy" id="2812733"/>
    <lineage>
        <taxon>Bacteria</taxon>
        <taxon>Pseudomonadati</taxon>
        <taxon>Pseudomonadota</taxon>
        <taxon>Alphaproteobacteria</taxon>
        <taxon>Acetobacterales</taxon>
        <taxon>Acetobacteraceae</taxon>
        <taxon>Endosaccharibacter</taxon>
    </lineage>
</organism>